<proteinExistence type="predicted"/>
<name>A0ABY4PCJ0_9LACO</name>
<feature type="domain" description="Response regulatory" evidence="8">
    <location>
        <begin position="3"/>
        <end position="117"/>
    </location>
</feature>
<dbReference type="Gene3D" id="6.10.250.690">
    <property type="match status" value="1"/>
</dbReference>
<evidence type="ECO:0000313" key="11">
    <source>
        <dbReference type="Proteomes" id="UP000831947"/>
    </source>
</evidence>
<dbReference type="InterPro" id="IPR036388">
    <property type="entry name" value="WH-like_DNA-bd_sf"/>
</dbReference>
<dbReference type="PANTHER" id="PTHR48111">
    <property type="entry name" value="REGULATOR OF RPOS"/>
    <property type="match status" value="1"/>
</dbReference>
<dbReference type="Pfam" id="PF00072">
    <property type="entry name" value="Response_reg"/>
    <property type="match status" value="1"/>
</dbReference>
<feature type="modified residue" description="4-aspartylphosphate" evidence="6">
    <location>
        <position position="52"/>
    </location>
</feature>
<evidence type="ECO:0000313" key="10">
    <source>
        <dbReference type="EMBL" id="UQS83310.1"/>
    </source>
</evidence>
<dbReference type="EMBL" id="CP093365">
    <property type="protein sequence ID" value="UQS83310.1"/>
    <property type="molecule type" value="Genomic_DNA"/>
</dbReference>
<evidence type="ECO:0000259" key="9">
    <source>
        <dbReference type="PROSITE" id="PS51755"/>
    </source>
</evidence>
<keyword evidence="3" id="KW-0805">Transcription regulation</keyword>
<dbReference type="SUPFAM" id="SSF52172">
    <property type="entry name" value="CheY-like"/>
    <property type="match status" value="1"/>
</dbReference>
<dbReference type="SMART" id="SM00862">
    <property type="entry name" value="Trans_reg_C"/>
    <property type="match status" value="1"/>
</dbReference>
<dbReference type="PROSITE" id="PS51755">
    <property type="entry name" value="OMPR_PHOB"/>
    <property type="match status" value="1"/>
</dbReference>
<evidence type="ECO:0000256" key="6">
    <source>
        <dbReference type="PROSITE-ProRule" id="PRU00169"/>
    </source>
</evidence>
<accession>A0ABY4PCJ0</accession>
<keyword evidence="5" id="KW-0804">Transcription</keyword>
<dbReference type="SUPFAM" id="SSF46894">
    <property type="entry name" value="C-terminal effector domain of the bipartite response regulators"/>
    <property type="match status" value="1"/>
</dbReference>
<protein>
    <submittedName>
        <fullName evidence="10">Response regulator transcription factor</fullName>
    </submittedName>
</protein>
<dbReference type="InterPro" id="IPR001789">
    <property type="entry name" value="Sig_transdc_resp-reg_receiver"/>
</dbReference>
<evidence type="ECO:0000256" key="3">
    <source>
        <dbReference type="ARBA" id="ARBA00023015"/>
    </source>
</evidence>
<feature type="domain" description="OmpR/PhoB-type" evidence="9">
    <location>
        <begin position="121"/>
        <end position="223"/>
    </location>
</feature>
<evidence type="ECO:0000259" key="8">
    <source>
        <dbReference type="PROSITE" id="PS50110"/>
    </source>
</evidence>
<feature type="DNA-binding region" description="OmpR/PhoB-type" evidence="7">
    <location>
        <begin position="121"/>
        <end position="223"/>
    </location>
</feature>
<dbReference type="Gene3D" id="1.10.10.10">
    <property type="entry name" value="Winged helix-like DNA-binding domain superfamily/Winged helix DNA-binding domain"/>
    <property type="match status" value="1"/>
</dbReference>
<evidence type="ECO:0000256" key="5">
    <source>
        <dbReference type="ARBA" id="ARBA00023163"/>
    </source>
</evidence>
<keyword evidence="1 6" id="KW-0597">Phosphoprotein</keyword>
<dbReference type="RefSeq" id="WP_249512536.1">
    <property type="nucleotide sequence ID" value="NZ_CP093365.1"/>
</dbReference>
<keyword evidence="11" id="KW-1185">Reference proteome</keyword>
<dbReference type="InterPro" id="IPR039420">
    <property type="entry name" value="WalR-like"/>
</dbReference>
<dbReference type="PANTHER" id="PTHR48111:SF40">
    <property type="entry name" value="PHOSPHATE REGULON TRANSCRIPTIONAL REGULATORY PROTEIN PHOB"/>
    <property type="match status" value="1"/>
</dbReference>
<dbReference type="Proteomes" id="UP000831947">
    <property type="component" value="Chromosome"/>
</dbReference>
<dbReference type="InterPro" id="IPR011006">
    <property type="entry name" value="CheY-like_superfamily"/>
</dbReference>
<organism evidence="10 11">
    <name type="scientific">Bombilactobacillus thymidiniphilus</name>
    <dbReference type="NCBI Taxonomy" id="2923363"/>
    <lineage>
        <taxon>Bacteria</taxon>
        <taxon>Bacillati</taxon>
        <taxon>Bacillota</taxon>
        <taxon>Bacilli</taxon>
        <taxon>Lactobacillales</taxon>
        <taxon>Lactobacillaceae</taxon>
        <taxon>Bombilactobacillus</taxon>
    </lineage>
</organism>
<gene>
    <name evidence="10" type="ORF">MOO47_05910</name>
</gene>
<dbReference type="InterPro" id="IPR001867">
    <property type="entry name" value="OmpR/PhoB-type_DNA-bd"/>
</dbReference>
<reference evidence="10 11" key="1">
    <citation type="journal article" date="2022" name="Int. J. Syst. Evol. Microbiol.">
        <title>Apilactobacillus apisilvae sp. nov., Nicolia spurrieriana gen. nov. sp. nov., Bombilactobacillus folatiphilus sp. nov. and Bombilactobacillus thymidiniphilus sp. nov., four new lactic acid bacterial isolates from stingless bees Tetragonula carbonaria and Austroplebeia australis.</title>
        <authorList>
            <person name="Oliphant S.A."/>
            <person name="Watson-Haigh N.S."/>
            <person name="Sumby K.M."/>
            <person name="Gardner J."/>
            <person name="Groom S."/>
            <person name="Jiranek V."/>
        </authorList>
    </citation>
    <scope>NUCLEOTIDE SEQUENCE [LARGE SCALE GENOMIC DNA]</scope>
    <source>
        <strain evidence="10 11">SG4_A1</strain>
    </source>
</reference>
<dbReference type="CDD" id="cd00383">
    <property type="entry name" value="trans_reg_C"/>
    <property type="match status" value="1"/>
</dbReference>
<dbReference type="InterPro" id="IPR016032">
    <property type="entry name" value="Sig_transdc_resp-reg_C-effctor"/>
</dbReference>
<dbReference type="Pfam" id="PF00486">
    <property type="entry name" value="Trans_reg_C"/>
    <property type="match status" value="1"/>
</dbReference>
<evidence type="ECO:0000256" key="4">
    <source>
        <dbReference type="ARBA" id="ARBA00023125"/>
    </source>
</evidence>
<dbReference type="SMART" id="SM00448">
    <property type="entry name" value="REC"/>
    <property type="match status" value="1"/>
</dbReference>
<dbReference type="Gene3D" id="3.40.50.2300">
    <property type="match status" value="1"/>
</dbReference>
<evidence type="ECO:0000256" key="1">
    <source>
        <dbReference type="ARBA" id="ARBA00022553"/>
    </source>
</evidence>
<evidence type="ECO:0000256" key="7">
    <source>
        <dbReference type="PROSITE-ProRule" id="PRU01091"/>
    </source>
</evidence>
<keyword evidence="2" id="KW-0902">Two-component regulatory system</keyword>
<keyword evidence="4 7" id="KW-0238">DNA-binding</keyword>
<evidence type="ECO:0000256" key="2">
    <source>
        <dbReference type="ARBA" id="ARBA00023012"/>
    </source>
</evidence>
<dbReference type="PROSITE" id="PS50110">
    <property type="entry name" value="RESPONSE_REGULATORY"/>
    <property type="match status" value="1"/>
</dbReference>
<sequence length="223" mass="25582">MQKILVVDDETTIAELLRYNLEQNGFQVTVVNDGQKALDLLNQSHFDLVLLDLMLPKIDGLQITRQLRQQNNTIPIIMLTARANQMDKISGLEMGADDYVTKPFDIQELMARVKAILRRHRQSASAKSGLMIDHANFQVLLDGQPIALTKTQYKLFAYLYKHANQTLTRQQIMDYLWGTTPTTALDSRAVDIQISHLRDKLEKDPKHPQYLQTMRGFGYRLAI</sequence>